<proteinExistence type="predicted"/>
<dbReference type="EMBL" id="MT418680">
    <property type="protein sequence ID" value="QKF94093.1"/>
    <property type="molecule type" value="Genomic_DNA"/>
</dbReference>
<evidence type="ECO:0000313" key="1">
    <source>
        <dbReference type="EMBL" id="QKF94093.1"/>
    </source>
</evidence>
<organism evidence="1 2">
    <name type="scientific">Fadolivirus FV1/VV64</name>
    <dbReference type="NCBI Taxonomy" id="3070911"/>
    <lineage>
        <taxon>Viruses</taxon>
        <taxon>Varidnaviria</taxon>
        <taxon>Bamfordvirae</taxon>
        <taxon>Nucleocytoviricota</taxon>
        <taxon>Megaviricetes</taxon>
        <taxon>Imitervirales</taxon>
        <taxon>Mimiviridae</taxon>
        <taxon>Klosneuvirinae</taxon>
        <taxon>Fadolivirus</taxon>
        <taxon>Fadolivirus algeromassiliense</taxon>
    </lineage>
</organism>
<name>A0A7D3UQU4_9VIRU</name>
<dbReference type="Proteomes" id="UP001162001">
    <property type="component" value="Segment"/>
</dbReference>
<accession>A0A7D3UQU4</accession>
<gene>
    <name evidence="1" type="ORF">Fadolivirus_1_635</name>
</gene>
<reference evidence="1 2" key="1">
    <citation type="submission" date="2020-04" db="EMBL/GenBank/DDBJ databases">
        <title>Advantages and limits of metagenomic assembly and binning of a giant virus.</title>
        <authorList>
            <person name="Schulz F."/>
            <person name="Andreani J."/>
            <person name="Francis R."/>
            <person name="Boudjemaa H."/>
            <person name="Bou Khalil J.Y."/>
            <person name="Lee J."/>
            <person name="La Scola B."/>
            <person name="Woyke T."/>
        </authorList>
    </citation>
    <scope>NUCLEOTIDE SEQUENCE [LARGE SCALE GENOMIC DNA]</scope>
    <source>
        <strain evidence="1 2">FV1/VV64</strain>
    </source>
</reference>
<keyword evidence="2" id="KW-1185">Reference proteome</keyword>
<protein>
    <submittedName>
        <fullName evidence="1">Uncharacterized protein</fullName>
    </submittedName>
</protein>
<sequence length="255" mass="30430">MWSIKHVFYDINANKYIVVFRSSDNEIINKYPVFFGTLEELYQQDIKIKSKKNNIYVCDNGQYELKFNSSTGYLTLYKVPDSILRVNDIIKNFLLIDHKNINLDNISLNMLPLDVYEYEHLFKVRLKYEWLYICKPKYHLDKGNIKAYYYKNGKLNEYNVTTISVIESKKMYVIDELGILNIDDNGEWKLEDNKLEIITRNELMFLPSQIKTIIYASINYIHISELLKHYVFNDNKTKRIHLEDEIHGSMITLHI</sequence>
<evidence type="ECO:0000313" key="2">
    <source>
        <dbReference type="Proteomes" id="UP001162001"/>
    </source>
</evidence>